<gene>
    <name evidence="1" type="ORF">SYN_02991</name>
</gene>
<organism evidence="1 2">
    <name type="scientific">Syntrophus aciditrophicus (strain SB)</name>
    <dbReference type="NCBI Taxonomy" id="56780"/>
    <lineage>
        <taxon>Bacteria</taxon>
        <taxon>Pseudomonadati</taxon>
        <taxon>Thermodesulfobacteriota</taxon>
        <taxon>Syntrophia</taxon>
        <taxon>Syntrophales</taxon>
        <taxon>Syntrophaceae</taxon>
        <taxon>Syntrophus</taxon>
    </lineage>
</organism>
<dbReference type="Proteomes" id="UP000001933">
    <property type="component" value="Chromosome"/>
</dbReference>
<dbReference type="KEGG" id="sat:SYN_02991"/>
<dbReference type="EMBL" id="CP000252">
    <property type="protein sequence ID" value="ABC78679.1"/>
    <property type="molecule type" value="Genomic_DNA"/>
</dbReference>
<keyword evidence="2" id="KW-1185">Reference proteome</keyword>
<dbReference type="STRING" id="56780.SYN_02991"/>
<dbReference type="InParanoid" id="Q2LX68"/>
<accession>Q2LX68</accession>
<proteinExistence type="predicted"/>
<reference evidence="1 2" key="1">
    <citation type="journal article" date="2007" name="Proc. Natl. Acad. Sci. U.S.A.">
        <title>The genome of Syntrophus aciditrophicus: life at the thermodynamic limit of microbial growth.</title>
        <authorList>
            <person name="McInerney M.J."/>
            <person name="Rohlin L."/>
            <person name="Mouttaki H."/>
            <person name="Kim U."/>
            <person name="Krupp R.S."/>
            <person name="Rios-Hernandez L."/>
            <person name="Sieber J."/>
            <person name="Struchtemeyer C.G."/>
            <person name="Bhattacharyya A."/>
            <person name="Campbell J.W."/>
            <person name="Gunsalus R.P."/>
        </authorList>
    </citation>
    <scope>NUCLEOTIDE SEQUENCE [LARGE SCALE GENOMIC DNA]</scope>
    <source>
        <strain evidence="1 2">SB</strain>
    </source>
</reference>
<dbReference type="HOGENOM" id="CLU_2884310_0_0_7"/>
<evidence type="ECO:0000313" key="2">
    <source>
        <dbReference type="Proteomes" id="UP000001933"/>
    </source>
</evidence>
<sequence length="63" mass="7148">MLMLSVPSLIPAVEGRGDLPEYAGRALVRQISIFLSQMISLNKKIKIIIYFKCSQVFCRIFPC</sequence>
<evidence type="ECO:0000313" key="1">
    <source>
        <dbReference type="EMBL" id="ABC78679.1"/>
    </source>
</evidence>
<protein>
    <submittedName>
        <fullName evidence="1">Hypothetical cytosolic protein</fullName>
    </submittedName>
</protein>
<dbReference type="AlphaFoldDB" id="Q2LX68"/>
<name>Q2LX68_SYNAS</name>